<evidence type="ECO:0000313" key="4">
    <source>
        <dbReference type="EMBL" id="CAF2032919.1"/>
    </source>
</evidence>
<keyword evidence="2" id="KW-1133">Transmembrane helix</keyword>
<gene>
    <name evidence="4" type="ORF">DARMORV10_C07P63330.1</name>
</gene>
<dbReference type="AlphaFoldDB" id="A0A816NDL3"/>
<proteinExistence type="predicted"/>
<name>A0A816NDL3_BRANA</name>
<protein>
    <submittedName>
        <fullName evidence="4">(rape) hypothetical protein</fullName>
    </submittedName>
</protein>
<feature type="coiled-coil region" evidence="1">
    <location>
        <begin position="100"/>
        <end position="158"/>
    </location>
</feature>
<evidence type="ECO:0000256" key="3">
    <source>
        <dbReference type="SAM" id="SignalP"/>
    </source>
</evidence>
<reference evidence="4" key="1">
    <citation type="submission" date="2021-01" db="EMBL/GenBank/DDBJ databases">
        <authorList>
            <consortium name="Genoscope - CEA"/>
            <person name="William W."/>
        </authorList>
    </citation>
    <scope>NUCLEOTIDE SEQUENCE</scope>
</reference>
<evidence type="ECO:0000256" key="1">
    <source>
        <dbReference type="SAM" id="Coils"/>
    </source>
</evidence>
<keyword evidence="3" id="KW-0732">Signal</keyword>
<dbReference type="EMBL" id="HG994371">
    <property type="protein sequence ID" value="CAF2032919.1"/>
    <property type="molecule type" value="Genomic_DNA"/>
</dbReference>
<feature type="chain" id="PRO_5032426984" evidence="3">
    <location>
        <begin position="27"/>
        <end position="191"/>
    </location>
</feature>
<sequence>MRELCRSLSLLISLVCLLISRNLIMADTIVAHTDQQNNLELLYRDVNPSLERKWYVYGVVMALLMWIVGVMRLTKNMPRRLAKANVYPDGVRVMPTQEEYVAMAKKMADLEEKYDSVDAQVVVSPEKEKVLDAALGCVDQLQLQLSETKKALDEIMTRQHQMMAFVDKKKKKKRKFLLKGCFGGVSSASSL</sequence>
<accession>A0A816NDL3</accession>
<feature type="transmembrane region" description="Helical" evidence="2">
    <location>
        <begin position="55"/>
        <end position="73"/>
    </location>
</feature>
<evidence type="ECO:0000256" key="2">
    <source>
        <dbReference type="SAM" id="Phobius"/>
    </source>
</evidence>
<keyword evidence="1" id="KW-0175">Coiled coil</keyword>
<feature type="signal peptide" evidence="3">
    <location>
        <begin position="1"/>
        <end position="26"/>
    </location>
</feature>
<keyword evidence="2" id="KW-0472">Membrane</keyword>
<keyword evidence="2" id="KW-0812">Transmembrane</keyword>
<dbReference type="Proteomes" id="UP001295469">
    <property type="component" value="Chromosome C07"/>
</dbReference>
<organism evidence="4">
    <name type="scientific">Brassica napus</name>
    <name type="common">Rape</name>
    <dbReference type="NCBI Taxonomy" id="3708"/>
    <lineage>
        <taxon>Eukaryota</taxon>
        <taxon>Viridiplantae</taxon>
        <taxon>Streptophyta</taxon>
        <taxon>Embryophyta</taxon>
        <taxon>Tracheophyta</taxon>
        <taxon>Spermatophyta</taxon>
        <taxon>Magnoliopsida</taxon>
        <taxon>eudicotyledons</taxon>
        <taxon>Gunneridae</taxon>
        <taxon>Pentapetalae</taxon>
        <taxon>rosids</taxon>
        <taxon>malvids</taxon>
        <taxon>Brassicales</taxon>
        <taxon>Brassicaceae</taxon>
        <taxon>Brassiceae</taxon>
        <taxon>Brassica</taxon>
    </lineage>
</organism>